<proteinExistence type="predicted"/>
<dbReference type="Proteomes" id="UP000789901">
    <property type="component" value="Unassembled WGS sequence"/>
</dbReference>
<feature type="region of interest" description="Disordered" evidence="1">
    <location>
        <begin position="99"/>
        <end position="122"/>
    </location>
</feature>
<keyword evidence="3" id="KW-1185">Reference proteome</keyword>
<accession>A0ABN7X5Q8</accession>
<gene>
    <name evidence="2" type="ORF">GMARGA_LOCUS39161</name>
</gene>
<sequence>MSLNPNKYPEDNPFLVKQNNTTYKYHIISEGIYLPKNTLYYTSARSHNKTRYKIPDDYLVQTSWGRGKSKHIIEYEVKYELDGPIFIVRFQEDSQQYILESKESPKKERERKHRSSSFRPFNTLSKSMKTKRSRAFSVQLDKAFKNEVSNFFNPIDRPVLQEIRFCVQDKDYLANYNKKKTSSFDAFIKVIDQGPISQDAYRKLAALQPELPRDHNISNARKNINEEMIKQVPINILNAKNIPFTTTNEIPHINNQKIEEEILKYIGKAEYRQITNILLFLIAGLIKQNILNTNNPIIY</sequence>
<name>A0ABN7X5Q8_GIGMA</name>
<organism evidence="2 3">
    <name type="scientific">Gigaspora margarita</name>
    <dbReference type="NCBI Taxonomy" id="4874"/>
    <lineage>
        <taxon>Eukaryota</taxon>
        <taxon>Fungi</taxon>
        <taxon>Fungi incertae sedis</taxon>
        <taxon>Mucoromycota</taxon>
        <taxon>Glomeromycotina</taxon>
        <taxon>Glomeromycetes</taxon>
        <taxon>Diversisporales</taxon>
        <taxon>Gigasporaceae</taxon>
        <taxon>Gigaspora</taxon>
    </lineage>
</organism>
<feature type="non-terminal residue" evidence="2">
    <location>
        <position position="299"/>
    </location>
</feature>
<dbReference type="EMBL" id="CAJVQB010091821">
    <property type="protein sequence ID" value="CAG8848403.1"/>
    <property type="molecule type" value="Genomic_DNA"/>
</dbReference>
<protein>
    <submittedName>
        <fullName evidence="2">18971_t:CDS:1</fullName>
    </submittedName>
</protein>
<evidence type="ECO:0000313" key="2">
    <source>
        <dbReference type="EMBL" id="CAG8848403.1"/>
    </source>
</evidence>
<reference evidence="2 3" key="1">
    <citation type="submission" date="2021-06" db="EMBL/GenBank/DDBJ databases">
        <authorList>
            <person name="Kallberg Y."/>
            <person name="Tangrot J."/>
            <person name="Rosling A."/>
        </authorList>
    </citation>
    <scope>NUCLEOTIDE SEQUENCE [LARGE SCALE GENOMIC DNA]</scope>
    <source>
        <strain evidence="2 3">120-4 pot B 10/14</strain>
    </source>
</reference>
<comment type="caution">
    <text evidence="2">The sequence shown here is derived from an EMBL/GenBank/DDBJ whole genome shotgun (WGS) entry which is preliminary data.</text>
</comment>
<evidence type="ECO:0000256" key="1">
    <source>
        <dbReference type="SAM" id="MobiDB-lite"/>
    </source>
</evidence>
<evidence type="ECO:0000313" key="3">
    <source>
        <dbReference type="Proteomes" id="UP000789901"/>
    </source>
</evidence>